<dbReference type="EMBL" id="DVFT01000187">
    <property type="protein sequence ID" value="HIQ97381.1"/>
    <property type="molecule type" value="Genomic_DNA"/>
</dbReference>
<accession>A0A9D0ZXJ5</accession>
<proteinExistence type="predicted"/>
<reference evidence="1" key="2">
    <citation type="journal article" date="2021" name="PeerJ">
        <title>Extensive microbial diversity within the chicken gut microbiome revealed by metagenomics and culture.</title>
        <authorList>
            <person name="Gilroy R."/>
            <person name="Ravi A."/>
            <person name="Getino M."/>
            <person name="Pursley I."/>
            <person name="Horton D.L."/>
            <person name="Alikhan N.F."/>
            <person name="Baker D."/>
            <person name="Gharbi K."/>
            <person name="Hall N."/>
            <person name="Watson M."/>
            <person name="Adriaenssens E.M."/>
            <person name="Foster-Nyarko E."/>
            <person name="Jarju S."/>
            <person name="Secka A."/>
            <person name="Antonio M."/>
            <person name="Oren A."/>
            <person name="Chaudhuri R.R."/>
            <person name="La Ragione R."/>
            <person name="Hildebrand F."/>
            <person name="Pallen M.J."/>
        </authorList>
    </citation>
    <scope>NUCLEOTIDE SEQUENCE</scope>
    <source>
        <strain evidence="1">ChiSjej3B21-11622</strain>
    </source>
</reference>
<comment type="caution">
    <text evidence="1">The sequence shown here is derived from an EMBL/GenBank/DDBJ whole genome shotgun (WGS) entry which is preliminary data.</text>
</comment>
<protein>
    <submittedName>
        <fullName evidence="1">Uncharacterized protein</fullName>
    </submittedName>
</protein>
<organism evidence="1 2">
    <name type="scientific">Candidatus Limivivens merdigallinarum</name>
    <dbReference type="NCBI Taxonomy" id="2840859"/>
    <lineage>
        <taxon>Bacteria</taxon>
        <taxon>Bacillati</taxon>
        <taxon>Bacillota</taxon>
        <taxon>Clostridia</taxon>
        <taxon>Lachnospirales</taxon>
        <taxon>Lachnospiraceae</taxon>
        <taxon>Lachnospiraceae incertae sedis</taxon>
        <taxon>Candidatus Limivivens</taxon>
    </lineage>
</organism>
<dbReference type="Proteomes" id="UP000886886">
    <property type="component" value="Unassembled WGS sequence"/>
</dbReference>
<name>A0A9D0ZXJ5_9FIRM</name>
<evidence type="ECO:0000313" key="2">
    <source>
        <dbReference type="Proteomes" id="UP000886886"/>
    </source>
</evidence>
<reference evidence="1" key="1">
    <citation type="submission" date="2020-10" db="EMBL/GenBank/DDBJ databases">
        <authorList>
            <person name="Gilroy R."/>
        </authorList>
    </citation>
    <scope>NUCLEOTIDE SEQUENCE</scope>
    <source>
        <strain evidence="1">ChiSjej3B21-11622</strain>
    </source>
</reference>
<dbReference type="AlphaFoldDB" id="A0A9D0ZXJ5"/>
<gene>
    <name evidence="1" type="ORF">IAB26_12565</name>
</gene>
<sequence length="120" mass="14147">MEQAIDECISEGILEKFLRKNRAEVKKVSIYEYDEEKHIRQEREDAKEDGRKEGRVEGERIKVIQLILDNMQRGVTEEAVADFLGEECSFVQEICSIAKEHSQTDSEAVFELWRKKIRRE</sequence>
<evidence type="ECO:0000313" key="1">
    <source>
        <dbReference type="EMBL" id="HIQ97381.1"/>
    </source>
</evidence>